<keyword evidence="1" id="KW-0677">Repeat</keyword>
<dbReference type="EMBL" id="LNQE01000019">
    <property type="protein sequence ID" value="KUG29937.1"/>
    <property type="molecule type" value="Genomic_DNA"/>
</dbReference>
<dbReference type="SUPFAM" id="SSF48452">
    <property type="entry name" value="TPR-like"/>
    <property type="match status" value="1"/>
</dbReference>
<dbReference type="InterPro" id="IPR011990">
    <property type="entry name" value="TPR-like_helical_dom_sf"/>
</dbReference>
<dbReference type="PANTHER" id="PTHR44858">
    <property type="entry name" value="TETRATRICOPEPTIDE REPEAT PROTEIN 6"/>
    <property type="match status" value="1"/>
</dbReference>
<organism evidence="3">
    <name type="scientific">hydrocarbon metagenome</name>
    <dbReference type="NCBI Taxonomy" id="938273"/>
    <lineage>
        <taxon>unclassified sequences</taxon>
        <taxon>metagenomes</taxon>
        <taxon>ecological metagenomes</taxon>
    </lineage>
</organism>
<comment type="caution">
    <text evidence="3">The sequence shown here is derived from an EMBL/GenBank/DDBJ whole genome shotgun (WGS) entry which is preliminary data.</text>
</comment>
<name>A0A0W8GAB8_9ZZZZ</name>
<protein>
    <submittedName>
        <fullName evidence="3">Tetratricopeptide repeat family protein</fullName>
    </submittedName>
</protein>
<keyword evidence="2" id="KW-0802">TPR repeat</keyword>
<dbReference type="PROSITE" id="PS50005">
    <property type="entry name" value="TPR"/>
    <property type="match status" value="1"/>
</dbReference>
<dbReference type="Gene3D" id="1.25.40.10">
    <property type="entry name" value="Tetratricopeptide repeat domain"/>
    <property type="match status" value="1"/>
</dbReference>
<evidence type="ECO:0000256" key="1">
    <source>
        <dbReference type="ARBA" id="ARBA00022737"/>
    </source>
</evidence>
<dbReference type="InterPro" id="IPR019734">
    <property type="entry name" value="TPR_rpt"/>
</dbReference>
<evidence type="ECO:0000256" key="2">
    <source>
        <dbReference type="ARBA" id="ARBA00022803"/>
    </source>
</evidence>
<dbReference type="AlphaFoldDB" id="A0A0W8GAB8"/>
<dbReference type="PROSITE" id="PS50293">
    <property type="entry name" value="TPR_REGION"/>
    <property type="match status" value="1"/>
</dbReference>
<gene>
    <name evidence="3" type="ORF">ASZ90_000164</name>
</gene>
<sequence>MKLYTRAVEDYTLAIERNQSFALAYSMRGLSHTRAGQFEKALEDYNKAISLGPKEADYYKGRGYTYFHLKQYGPMCEDYQKACNFGDCELLETARKENLCKTGG</sequence>
<proteinExistence type="predicted"/>
<evidence type="ECO:0000313" key="3">
    <source>
        <dbReference type="EMBL" id="KUG29937.1"/>
    </source>
</evidence>
<dbReference type="PANTHER" id="PTHR44858:SF1">
    <property type="entry name" value="UDP-N-ACETYLGLUCOSAMINE--PEPTIDE N-ACETYLGLUCOSAMINYLTRANSFERASE SPINDLY-RELATED"/>
    <property type="match status" value="1"/>
</dbReference>
<dbReference type="Pfam" id="PF13414">
    <property type="entry name" value="TPR_11"/>
    <property type="match status" value="1"/>
</dbReference>
<dbReference type="InterPro" id="IPR050498">
    <property type="entry name" value="Ycf3"/>
</dbReference>
<accession>A0A0W8GAB8</accession>
<dbReference type="SMART" id="SM00028">
    <property type="entry name" value="TPR"/>
    <property type="match status" value="2"/>
</dbReference>
<reference evidence="3" key="1">
    <citation type="journal article" date="2015" name="Proc. Natl. Acad. Sci. U.S.A.">
        <title>Networks of energetic and metabolic interactions define dynamics in microbial communities.</title>
        <authorList>
            <person name="Embree M."/>
            <person name="Liu J.K."/>
            <person name="Al-Bassam M.M."/>
            <person name="Zengler K."/>
        </authorList>
    </citation>
    <scope>NUCLEOTIDE SEQUENCE</scope>
</reference>